<dbReference type="AlphaFoldDB" id="A0A562LB36"/>
<feature type="compositionally biased region" description="Basic and acidic residues" evidence="1">
    <location>
        <begin position="191"/>
        <end position="201"/>
    </location>
</feature>
<dbReference type="GO" id="GO:0003677">
    <property type="term" value="F:DNA binding"/>
    <property type="evidence" value="ECO:0007669"/>
    <property type="project" value="InterPro"/>
</dbReference>
<protein>
    <submittedName>
        <fullName evidence="2">Uncharacterized protein</fullName>
    </submittedName>
</protein>
<keyword evidence="3" id="KW-1185">Reference proteome</keyword>
<dbReference type="InterPro" id="IPR010982">
    <property type="entry name" value="Lambda_DNA-bd_dom_sf"/>
</dbReference>
<organism evidence="2 3">
    <name type="scientific">Luteimonas cucumeris</name>
    <dbReference type="NCBI Taxonomy" id="985012"/>
    <lineage>
        <taxon>Bacteria</taxon>
        <taxon>Pseudomonadati</taxon>
        <taxon>Pseudomonadota</taxon>
        <taxon>Gammaproteobacteria</taxon>
        <taxon>Lysobacterales</taxon>
        <taxon>Lysobacteraceae</taxon>
        <taxon>Luteimonas</taxon>
    </lineage>
</organism>
<feature type="region of interest" description="Disordered" evidence="1">
    <location>
        <begin position="190"/>
        <end position="211"/>
    </location>
</feature>
<dbReference type="Gene3D" id="1.10.260.40">
    <property type="entry name" value="lambda repressor-like DNA-binding domains"/>
    <property type="match status" value="1"/>
</dbReference>
<comment type="caution">
    <text evidence="2">The sequence shown here is derived from an EMBL/GenBank/DDBJ whole genome shotgun (WGS) entry which is preliminary data.</text>
</comment>
<accession>A0A562LB36</accession>
<evidence type="ECO:0000313" key="3">
    <source>
        <dbReference type="Proteomes" id="UP000315167"/>
    </source>
</evidence>
<feature type="compositionally biased region" description="Basic residues" evidence="1">
    <location>
        <begin position="202"/>
        <end position="211"/>
    </location>
</feature>
<dbReference type="Proteomes" id="UP000315167">
    <property type="component" value="Unassembled WGS sequence"/>
</dbReference>
<evidence type="ECO:0000313" key="2">
    <source>
        <dbReference type="EMBL" id="TWI04840.1"/>
    </source>
</evidence>
<reference evidence="2 3" key="1">
    <citation type="journal article" date="2015" name="Stand. Genomic Sci.">
        <title>Genomic Encyclopedia of Bacterial and Archaeal Type Strains, Phase III: the genomes of soil and plant-associated and newly described type strains.</title>
        <authorList>
            <person name="Whitman W.B."/>
            <person name="Woyke T."/>
            <person name="Klenk H.P."/>
            <person name="Zhou Y."/>
            <person name="Lilburn T.G."/>
            <person name="Beck B.J."/>
            <person name="De Vos P."/>
            <person name="Vandamme P."/>
            <person name="Eisen J.A."/>
            <person name="Garrity G."/>
            <person name="Hugenholtz P."/>
            <person name="Kyrpides N.C."/>
        </authorList>
    </citation>
    <scope>NUCLEOTIDE SEQUENCE [LARGE SCALE GENOMIC DNA]</scope>
    <source>
        <strain evidence="2 3">CGMCC 1.10821</strain>
    </source>
</reference>
<name>A0A562LB36_9GAMM</name>
<evidence type="ECO:0000256" key="1">
    <source>
        <dbReference type="SAM" id="MobiDB-lite"/>
    </source>
</evidence>
<sequence length="211" mass="23528">MPAMLTHLSSRCNSFESVISGSIEPMATIFDRIEELRGGMAWRVFADESKVPVSTLKNFRDRPQQSSRALPKLAKRWNVNLLWLQTGEGPKETDGGRNASPGRQIAQPLDLPINKNVEQDSRVLRPDAVILQLADRWLAHQEGAMGAPLKGLRRWEELADLYARIAADGGVMSPEHERELIAKAMATVLEKQGETADERHTKTSGHGRRSK</sequence>
<dbReference type="EMBL" id="VLKN01000002">
    <property type="protein sequence ID" value="TWI04840.1"/>
    <property type="molecule type" value="Genomic_DNA"/>
</dbReference>
<gene>
    <name evidence="2" type="ORF">IP90_00978</name>
</gene>
<proteinExistence type="predicted"/>